<keyword evidence="3" id="KW-0812">Transmembrane</keyword>
<reference evidence="4" key="1">
    <citation type="submission" date="2016-08" db="EMBL/GenBank/DDBJ databases">
        <title>Complete Genome Seqeunce of Paenibacillus sp. nov. IHBB 9852 from high altitute lake of Indian trans-Himalayas.</title>
        <authorList>
            <person name="Kiran S."/>
            <person name="Swarnkar M.K."/>
            <person name="Rana A."/>
            <person name="Tewari R."/>
            <person name="Gulati A."/>
        </authorList>
    </citation>
    <scope>NUCLEOTIDE SEQUENCE [LARGE SCALE GENOMIC DNA]</scope>
    <source>
        <strain evidence="4">IHBB 9852</strain>
    </source>
</reference>
<name>A0A1B2E488_9BACL</name>
<feature type="transmembrane region" description="Helical" evidence="3">
    <location>
        <begin position="358"/>
        <end position="378"/>
    </location>
</feature>
<feature type="transmembrane region" description="Helical" evidence="3">
    <location>
        <begin position="413"/>
        <end position="434"/>
    </location>
</feature>
<dbReference type="RefSeq" id="WP_099478612.1">
    <property type="nucleotide sequence ID" value="NZ_CP016809.1"/>
</dbReference>
<dbReference type="AlphaFoldDB" id="A0A1B2E488"/>
<accession>A0A1B2E488</accession>
<dbReference type="InterPro" id="IPR050768">
    <property type="entry name" value="UPF0353/GerABKA_families"/>
</dbReference>
<dbReference type="PIRSF" id="PIRSF005690">
    <property type="entry name" value="GerBA"/>
    <property type="match status" value="1"/>
</dbReference>
<keyword evidence="3" id="KW-1133">Transmembrane helix</keyword>
<protein>
    <submittedName>
        <fullName evidence="4">Spore gernimation protein GerA</fullName>
    </submittedName>
</protein>
<gene>
    <name evidence="4" type="ORF">BBD41_20680</name>
</gene>
<keyword evidence="2 3" id="KW-0472">Membrane</keyword>
<feature type="transmembrane region" description="Helical" evidence="3">
    <location>
        <begin position="286"/>
        <end position="308"/>
    </location>
</feature>
<dbReference type="InterPro" id="IPR004995">
    <property type="entry name" value="Spore_Ger"/>
</dbReference>
<evidence type="ECO:0000256" key="2">
    <source>
        <dbReference type="ARBA" id="ARBA00023136"/>
    </source>
</evidence>
<organism evidence="4">
    <name type="scientific">Paenibacillus ihbetae</name>
    <dbReference type="NCBI Taxonomy" id="1870820"/>
    <lineage>
        <taxon>Bacteria</taxon>
        <taxon>Bacillati</taxon>
        <taxon>Bacillota</taxon>
        <taxon>Bacilli</taxon>
        <taxon>Bacillales</taxon>
        <taxon>Paenibacillaceae</taxon>
        <taxon>Paenibacillus</taxon>
    </lineage>
</organism>
<dbReference type="GO" id="GO:0016020">
    <property type="term" value="C:membrane"/>
    <property type="evidence" value="ECO:0007669"/>
    <property type="project" value="InterPro"/>
</dbReference>
<dbReference type="GO" id="GO:0009847">
    <property type="term" value="P:spore germination"/>
    <property type="evidence" value="ECO:0007669"/>
    <property type="project" value="InterPro"/>
</dbReference>
<dbReference type="Pfam" id="PF03323">
    <property type="entry name" value="GerA"/>
    <property type="match status" value="1"/>
</dbReference>
<comment type="similarity">
    <text evidence="1">Belongs to the GerABKA family.</text>
</comment>
<dbReference type="PANTHER" id="PTHR22550">
    <property type="entry name" value="SPORE GERMINATION PROTEIN"/>
    <property type="match status" value="1"/>
</dbReference>
<evidence type="ECO:0000313" key="4">
    <source>
        <dbReference type="EMBL" id="ANY74781.1"/>
    </source>
</evidence>
<evidence type="ECO:0000256" key="1">
    <source>
        <dbReference type="ARBA" id="ARBA00005278"/>
    </source>
</evidence>
<proteinExistence type="inferred from homology"/>
<feature type="transmembrane region" description="Helical" evidence="3">
    <location>
        <begin position="384"/>
        <end position="406"/>
    </location>
</feature>
<sequence length="488" mass="53957">MRSSANVQSALLENVKKRLSDCGDVSYQSLRLHGSDCTLIFIGPIIDFSSLHGHIVTPLLKESAKVEHHFDDFIDRLDRGDLLSIPFERSDSAEHIANVIVEGRAVLLIEEIAEAYLFDIVLYQKRAVSESQNELVVNGPQEAFIEDISTNLSLLRHKIRHPDLKTIRFQIGRYTKKAVYMVYIEGLAKPEVVQKVNQHLDAIDIDGTFGISTLSEQMKEGVQSPFPQFQYTERPDSVAASLLEGRVGIMQDGTPSALIVPVTLMSLLQSSEDYYHSFFSSSWIRLVRFTFGLMSLLMPSLYVAITTFQPSIIPTDLLITISASRENIPFTALAEALIMELTFEALREAGTRIPKPVGQTISIIGAIVIGQAAVEAGIVSNPMVIVVSITGIASYIIPHFELGLAFRLLRFPILILGGTLGLIGVFAAAFLVYGHMASLKSFGTPYLQPIAPLVLSDWKDAFFRAPSSMMKKRPKTYAAGNNSRRQKP</sequence>
<dbReference type="KEGG" id="pib:BBD41_20680"/>
<evidence type="ECO:0000256" key="3">
    <source>
        <dbReference type="SAM" id="Phobius"/>
    </source>
</evidence>
<dbReference type="EMBL" id="CP016809">
    <property type="protein sequence ID" value="ANY74781.1"/>
    <property type="molecule type" value="Genomic_DNA"/>
</dbReference>
<dbReference type="PANTHER" id="PTHR22550:SF5">
    <property type="entry name" value="LEUCINE ZIPPER PROTEIN 4"/>
    <property type="match status" value="1"/>
</dbReference>